<comment type="subcellular location">
    <subcellularLocation>
        <location evidence="1">Nucleus</location>
    </subcellularLocation>
</comment>
<comment type="caution">
    <text evidence="9">The sequence shown here is derived from an EMBL/GenBank/DDBJ whole genome shotgun (WGS) entry which is preliminary data.</text>
</comment>
<feature type="compositionally biased region" description="Basic residues" evidence="7">
    <location>
        <begin position="575"/>
        <end position="605"/>
    </location>
</feature>
<evidence type="ECO:0000256" key="7">
    <source>
        <dbReference type="SAM" id="MobiDB-lite"/>
    </source>
</evidence>
<feature type="region of interest" description="Disordered" evidence="7">
    <location>
        <begin position="60"/>
        <end position="104"/>
    </location>
</feature>
<evidence type="ECO:0000256" key="4">
    <source>
        <dbReference type="ARBA" id="ARBA00023242"/>
    </source>
</evidence>
<keyword evidence="10" id="KW-1185">Reference proteome</keyword>
<feature type="compositionally biased region" description="Basic and acidic residues" evidence="7">
    <location>
        <begin position="471"/>
        <end position="574"/>
    </location>
</feature>
<organism evidence="9 10">
    <name type="scientific">Polyrhizophydium stewartii</name>
    <dbReference type="NCBI Taxonomy" id="2732419"/>
    <lineage>
        <taxon>Eukaryota</taxon>
        <taxon>Fungi</taxon>
        <taxon>Fungi incertae sedis</taxon>
        <taxon>Chytridiomycota</taxon>
        <taxon>Chytridiomycota incertae sedis</taxon>
        <taxon>Chytridiomycetes</taxon>
        <taxon>Rhizophydiales</taxon>
        <taxon>Rhizophydiales incertae sedis</taxon>
        <taxon>Polyrhizophydium</taxon>
    </lineage>
</organism>
<evidence type="ECO:0000256" key="1">
    <source>
        <dbReference type="ARBA" id="ARBA00004123"/>
    </source>
</evidence>
<reference evidence="9 10" key="1">
    <citation type="submission" date="2023-09" db="EMBL/GenBank/DDBJ databases">
        <title>Pangenome analysis of Batrachochytrium dendrobatidis and related Chytrids.</title>
        <authorList>
            <person name="Yacoub M.N."/>
            <person name="Stajich J.E."/>
            <person name="James T.Y."/>
        </authorList>
    </citation>
    <scope>NUCLEOTIDE SEQUENCE [LARGE SCALE GENOMIC DNA]</scope>
    <source>
        <strain evidence="9 10">JEL0888</strain>
    </source>
</reference>
<dbReference type="InterPro" id="IPR035979">
    <property type="entry name" value="RBD_domain_sf"/>
</dbReference>
<evidence type="ECO:0000256" key="2">
    <source>
        <dbReference type="ARBA" id="ARBA00022737"/>
    </source>
</evidence>
<dbReference type="Pfam" id="PF00076">
    <property type="entry name" value="RRM_1"/>
    <property type="match status" value="1"/>
</dbReference>
<gene>
    <name evidence="9" type="primary">SCL25A</name>
    <name evidence="9" type="ORF">HK105_203374</name>
</gene>
<proteinExistence type="predicted"/>
<evidence type="ECO:0000313" key="9">
    <source>
        <dbReference type="EMBL" id="KAL2916942.1"/>
    </source>
</evidence>
<dbReference type="SUPFAM" id="SSF54928">
    <property type="entry name" value="RNA-binding domain, RBD"/>
    <property type="match status" value="1"/>
</dbReference>
<accession>A0ABR4NBN9</accession>
<sequence length="605" mass="67478">MDPPARALRPVQPPLVELLPSASMSADDIQHRIRERDSDHESKLASKALAALTFDSVRSAHRRKAGVQAPGGDSPGQSSAAALQPPLPADEGAAAGSPAQPLRLNKEQQRKLFQKLKKRIKVLESELALAHEMWRQDAEAREQQLQTMHEILDARQLRLKAHETLATLAPPASASRPQPNEAGTTASAADVPTAREQTLMATVATLSSHMERQASEIVRLREALAARDGTACVSTATQTEALASASIPSLGAEGDPSAMPLAEATAARTGFSSAEREKLLQLLAVATDAMADTLARIGAAPAGSARSRQLTGDAERVEYVTSHLAALVDTIASLGQQCQHLHGERDRLQRDFEAAVQVSESMQARIAMGRAAARELEFRVGALEDEAAQKQRVVDAIAQWLQQHDDPADIAEHFESFGKINDVYLPKSYHTGRPRGFAYVKFDNQDDADMAIAKLQTIVVRGETLTVEWATGERKSAHEMRREDPRGRDSGRDRDRDSGRDRDRDYGRDRDRDYGRDRDRDYGRDRDRDHGRDRDYGRDRDRDYGRDRDRDYGRDRDRDYGRSRDRDDDRGDSRRRSRSRERRRSPSGSRSPRRDRRSRSRSNSR</sequence>
<protein>
    <submittedName>
        <fullName evidence="9">Arginine/serine-rich splicing factor scl25a transcript I</fullName>
    </submittedName>
</protein>
<dbReference type="PANTHER" id="PTHR48039:SF5">
    <property type="entry name" value="RNA-BINDING PROTEIN 28"/>
    <property type="match status" value="1"/>
</dbReference>
<evidence type="ECO:0000256" key="3">
    <source>
        <dbReference type="ARBA" id="ARBA00022884"/>
    </source>
</evidence>
<dbReference type="EMBL" id="JADGIZ020000013">
    <property type="protein sequence ID" value="KAL2916942.1"/>
    <property type="molecule type" value="Genomic_DNA"/>
</dbReference>
<feature type="compositionally biased region" description="Polar residues" evidence="7">
    <location>
        <begin position="175"/>
        <end position="187"/>
    </location>
</feature>
<evidence type="ECO:0000256" key="5">
    <source>
        <dbReference type="PROSITE-ProRule" id="PRU00176"/>
    </source>
</evidence>
<dbReference type="Gene3D" id="3.30.70.330">
    <property type="match status" value="1"/>
</dbReference>
<keyword evidence="3 5" id="KW-0694">RNA-binding</keyword>
<dbReference type="InterPro" id="IPR000504">
    <property type="entry name" value="RRM_dom"/>
</dbReference>
<feature type="region of interest" description="Disordered" evidence="7">
    <location>
        <begin position="169"/>
        <end position="189"/>
    </location>
</feature>
<feature type="region of interest" description="Disordered" evidence="7">
    <location>
        <begin position="471"/>
        <end position="605"/>
    </location>
</feature>
<evidence type="ECO:0000259" key="8">
    <source>
        <dbReference type="PROSITE" id="PS50102"/>
    </source>
</evidence>
<feature type="region of interest" description="Disordered" evidence="7">
    <location>
        <begin position="1"/>
        <end position="26"/>
    </location>
</feature>
<name>A0ABR4NBN9_9FUNG</name>
<evidence type="ECO:0000256" key="6">
    <source>
        <dbReference type="SAM" id="Coils"/>
    </source>
</evidence>
<keyword evidence="6" id="KW-0175">Coiled coil</keyword>
<evidence type="ECO:0000313" key="10">
    <source>
        <dbReference type="Proteomes" id="UP001527925"/>
    </source>
</evidence>
<dbReference type="Proteomes" id="UP001527925">
    <property type="component" value="Unassembled WGS sequence"/>
</dbReference>
<feature type="coiled-coil region" evidence="6">
    <location>
        <begin position="106"/>
        <end position="133"/>
    </location>
</feature>
<feature type="domain" description="RRM" evidence="8">
    <location>
        <begin position="390"/>
        <end position="472"/>
    </location>
</feature>
<dbReference type="InterPro" id="IPR051945">
    <property type="entry name" value="RRM_MRD1_RNA_proc_ribogen"/>
</dbReference>
<dbReference type="SMART" id="SM00360">
    <property type="entry name" value="RRM"/>
    <property type="match status" value="1"/>
</dbReference>
<keyword evidence="2" id="KW-0677">Repeat</keyword>
<dbReference type="PROSITE" id="PS50102">
    <property type="entry name" value="RRM"/>
    <property type="match status" value="1"/>
</dbReference>
<keyword evidence="4" id="KW-0539">Nucleus</keyword>
<dbReference type="PANTHER" id="PTHR48039">
    <property type="entry name" value="RNA-BINDING MOTIF PROTEIN 14B"/>
    <property type="match status" value="1"/>
</dbReference>
<dbReference type="InterPro" id="IPR012677">
    <property type="entry name" value="Nucleotide-bd_a/b_plait_sf"/>
</dbReference>